<comment type="caution">
    <text evidence="1">The sequence shown here is derived from an EMBL/GenBank/DDBJ whole genome shotgun (WGS) entry which is preliminary data.</text>
</comment>
<evidence type="ECO:0000313" key="1">
    <source>
        <dbReference type="EMBL" id="PRQ28518.1"/>
    </source>
</evidence>
<name>A0A2P6Q2V6_ROSCH</name>
<proteinExistence type="predicted"/>
<protein>
    <submittedName>
        <fullName evidence="1">Uncharacterized protein</fullName>
    </submittedName>
</protein>
<organism evidence="1 2">
    <name type="scientific">Rosa chinensis</name>
    <name type="common">China rose</name>
    <dbReference type="NCBI Taxonomy" id="74649"/>
    <lineage>
        <taxon>Eukaryota</taxon>
        <taxon>Viridiplantae</taxon>
        <taxon>Streptophyta</taxon>
        <taxon>Embryophyta</taxon>
        <taxon>Tracheophyta</taxon>
        <taxon>Spermatophyta</taxon>
        <taxon>Magnoliopsida</taxon>
        <taxon>eudicotyledons</taxon>
        <taxon>Gunneridae</taxon>
        <taxon>Pentapetalae</taxon>
        <taxon>rosids</taxon>
        <taxon>fabids</taxon>
        <taxon>Rosales</taxon>
        <taxon>Rosaceae</taxon>
        <taxon>Rosoideae</taxon>
        <taxon>Rosoideae incertae sedis</taxon>
        <taxon>Rosa</taxon>
    </lineage>
</organism>
<reference evidence="1 2" key="1">
    <citation type="journal article" date="2018" name="Nat. Genet.">
        <title>The Rosa genome provides new insights in the design of modern roses.</title>
        <authorList>
            <person name="Bendahmane M."/>
        </authorList>
    </citation>
    <scope>NUCLEOTIDE SEQUENCE [LARGE SCALE GENOMIC DNA]</scope>
    <source>
        <strain evidence="2">cv. Old Blush</strain>
    </source>
</reference>
<evidence type="ECO:0000313" key="2">
    <source>
        <dbReference type="Proteomes" id="UP000238479"/>
    </source>
</evidence>
<dbReference type="Proteomes" id="UP000238479">
    <property type="component" value="Chromosome 5"/>
</dbReference>
<dbReference type="Gramene" id="PRQ28518">
    <property type="protein sequence ID" value="PRQ28518"/>
    <property type="gene ID" value="RchiOBHm_Chr5g0003901"/>
</dbReference>
<accession>A0A2P6Q2V6</accession>
<dbReference type="AlphaFoldDB" id="A0A2P6Q2V6"/>
<dbReference type="EMBL" id="PDCK01000043">
    <property type="protein sequence ID" value="PRQ28518.1"/>
    <property type="molecule type" value="Genomic_DNA"/>
</dbReference>
<keyword evidence="2" id="KW-1185">Reference proteome</keyword>
<gene>
    <name evidence="1" type="ORF">RchiOBHm_Chr5g0003901</name>
</gene>
<sequence>MNFHGLSQFLYLTKPTNHDRKAFTAHQVLTSHVIKHSHCFFNSPRCKKPTKKYIVSGHIQTAVQFFHLTVQCHS</sequence>